<name>A0ABU7AIB9_9TELE</name>
<reference evidence="2 3" key="1">
    <citation type="submission" date="2021-07" db="EMBL/GenBank/DDBJ databases">
        <authorList>
            <person name="Palmer J.M."/>
        </authorList>
    </citation>
    <scope>NUCLEOTIDE SEQUENCE [LARGE SCALE GENOMIC DNA]</scope>
    <source>
        <strain evidence="2 3">AT_MEX2019</strain>
        <tissue evidence="2">Muscle</tissue>
    </source>
</reference>
<evidence type="ECO:0000256" key="1">
    <source>
        <dbReference type="SAM" id="MobiDB-lite"/>
    </source>
</evidence>
<proteinExistence type="predicted"/>
<feature type="region of interest" description="Disordered" evidence="1">
    <location>
        <begin position="46"/>
        <end position="74"/>
    </location>
</feature>
<accession>A0ABU7AIB9</accession>
<organism evidence="2 3">
    <name type="scientific">Ataeniobius toweri</name>
    <dbReference type="NCBI Taxonomy" id="208326"/>
    <lineage>
        <taxon>Eukaryota</taxon>
        <taxon>Metazoa</taxon>
        <taxon>Chordata</taxon>
        <taxon>Craniata</taxon>
        <taxon>Vertebrata</taxon>
        <taxon>Euteleostomi</taxon>
        <taxon>Actinopterygii</taxon>
        <taxon>Neopterygii</taxon>
        <taxon>Teleostei</taxon>
        <taxon>Neoteleostei</taxon>
        <taxon>Acanthomorphata</taxon>
        <taxon>Ovalentaria</taxon>
        <taxon>Atherinomorphae</taxon>
        <taxon>Cyprinodontiformes</taxon>
        <taxon>Goodeidae</taxon>
        <taxon>Ataeniobius</taxon>
    </lineage>
</organism>
<protein>
    <submittedName>
        <fullName evidence="2">Uncharacterized protein</fullName>
    </submittedName>
</protein>
<evidence type="ECO:0000313" key="3">
    <source>
        <dbReference type="Proteomes" id="UP001345963"/>
    </source>
</evidence>
<dbReference type="Proteomes" id="UP001345963">
    <property type="component" value="Unassembled WGS sequence"/>
</dbReference>
<comment type="caution">
    <text evidence="2">The sequence shown here is derived from an EMBL/GenBank/DDBJ whole genome shotgun (WGS) entry which is preliminary data.</text>
</comment>
<keyword evidence="3" id="KW-1185">Reference proteome</keyword>
<evidence type="ECO:0000313" key="2">
    <source>
        <dbReference type="EMBL" id="MED6237768.1"/>
    </source>
</evidence>
<gene>
    <name evidence="2" type="ORF">ATANTOWER_009909</name>
</gene>
<sequence length="74" mass="8498">MTPPFAPLHPEVMNFNLLENSSPDQDTFKGIRVIVRVSWCSEHSDERKEVEENHGEEVGFKPRPGRVPYLSECT</sequence>
<dbReference type="EMBL" id="JAHUTI010019692">
    <property type="protein sequence ID" value="MED6237768.1"/>
    <property type="molecule type" value="Genomic_DNA"/>
</dbReference>
<feature type="compositionally biased region" description="Basic and acidic residues" evidence="1">
    <location>
        <begin position="46"/>
        <end position="60"/>
    </location>
</feature>